<dbReference type="AlphaFoldDB" id="A0A0D0DFS8"/>
<dbReference type="Proteomes" id="UP000054538">
    <property type="component" value="Unassembled WGS sequence"/>
</dbReference>
<evidence type="ECO:0000313" key="1">
    <source>
        <dbReference type="EMBL" id="KIK96632.1"/>
    </source>
</evidence>
<gene>
    <name evidence="1" type="ORF">PAXRUDRAFT_825727</name>
</gene>
<protein>
    <submittedName>
        <fullName evidence="1">Uncharacterized protein</fullName>
    </submittedName>
</protein>
<dbReference type="HOGENOM" id="CLU_2688504_0_0_1"/>
<organism evidence="1 2">
    <name type="scientific">Paxillus rubicundulus Ve08.2h10</name>
    <dbReference type="NCBI Taxonomy" id="930991"/>
    <lineage>
        <taxon>Eukaryota</taxon>
        <taxon>Fungi</taxon>
        <taxon>Dikarya</taxon>
        <taxon>Basidiomycota</taxon>
        <taxon>Agaricomycotina</taxon>
        <taxon>Agaricomycetes</taxon>
        <taxon>Agaricomycetidae</taxon>
        <taxon>Boletales</taxon>
        <taxon>Paxilineae</taxon>
        <taxon>Paxillaceae</taxon>
        <taxon>Paxillus</taxon>
    </lineage>
</organism>
<keyword evidence="2" id="KW-1185">Reference proteome</keyword>
<accession>A0A0D0DFS8</accession>
<proteinExistence type="predicted"/>
<reference evidence="1 2" key="1">
    <citation type="submission" date="2014-04" db="EMBL/GenBank/DDBJ databases">
        <authorList>
            <consortium name="DOE Joint Genome Institute"/>
            <person name="Kuo A."/>
            <person name="Kohler A."/>
            <person name="Jargeat P."/>
            <person name="Nagy L.G."/>
            <person name="Floudas D."/>
            <person name="Copeland A."/>
            <person name="Barry K.W."/>
            <person name="Cichocki N."/>
            <person name="Veneault-Fourrey C."/>
            <person name="LaButti K."/>
            <person name="Lindquist E.A."/>
            <person name="Lipzen A."/>
            <person name="Lundell T."/>
            <person name="Morin E."/>
            <person name="Murat C."/>
            <person name="Sun H."/>
            <person name="Tunlid A."/>
            <person name="Henrissat B."/>
            <person name="Grigoriev I.V."/>
            <person name="Hibbett D.S."/>
            <person name="Martin F."/>
            <person name="Nordberg H.P."/>
            <person name="Cantor M.N."/>
            <person name="Hua S.X."/>
        </authorList>
    </citation>
    <scope>NUCLEOTIDE SEQUENCE [LARGE SCALE GENOMIC DNA]</scope>
    <source>
        <strain evidence="1 2">Ve08.2h10</strain>
    </source>
</reference>
<dbReference type="EMBL" id="KN824976">
    <property type="protein sequence ID" value="KIK96632.1"/>
    <property type="molecule type" value="Genomic_DNA"/>
</dbReference>
<name>A0A0D0DFS8_9AGAM</name>
<sequence length="74" mass="8530">MSWEELRGKVKEGVEEIRAHYQESKKETGDYEELSSLINWTQEPRVGAPIYNTNKIFCSLGFTSTPLLPTRCVH</sequence>
<reference evidence="2" key="2">
    <citation type="submission" date="2015-01" db="EMBL/GenBank/DDBJ databases">
        <title>Evolutionary Origins and Diversification of the Mycorrhizal Mutualists.</title>
        <authorList>
            <consortium name="DOE Joint Genome Institute"/>
            <consortium name="Mycorrhizal Genomics Consortium"/>
            <person name="Kohler A."/>
            <person name="Kuo A."/>
            <person name="Nagy L.G."/>
            <person name="Floudas D."/>
            <person name="Copeland A."/>
            <person name="Barry K.W."/>
            <person name="Cichocki N."/>
            <person name="Veneault-Fourrey C."/>
            <person name="LaButti K."/>
            <person name="Lindquist E.A."/>
            <person name="Lipzen A."/>
            <person name="Lundell T."/>
            <person name="Morin E."/>
            <person name="Murat C."/>
            <person name="Riley R."/>
            <person name="Ohm R."/>
            <person name="Sun H."/>
            <person name="Tunlid A."/>
            <person name="Henrissat B."/>
            <person name="Grigoriev I.V."/>
            <person name="Hibbett D.S."/>
            <person name="Martin F."/>
        </authorList>
    </citation>
    <scope>NUCLEOTIDE SEQUENCE [LARGE SCALE GENOMIC DNA]</scope>
    <source>
        <strain evidence="2">Ve08.2h10</strain>
    </source>
</reference>
<dbReference type="InParanoid" id="A0A0D0DFS8"/>
<evidence type="ECO:0000313" key="2">
    <source>
        <dbReference type="Proteomes" id="UP000054538"/>
    </source>
</evidence>